<organism evidence="3 5">
    <name type="scientific">Xiamenia xianingshaonis</name>
    <dbReference type="NCBI Taxonomy" id="2682776"/>
    <lineage>
        <taxon>Bacteria</taxon>
        <taxon>Bacillati</taxon>
        <taxon>Actinomycetota</taxon>
        <taxon>Coriobacteriia</taxon>
        <taxon>Eggerthellales</taxon>
        <taxon>Eggerthellaceae</taxon>
        <taxon>Xiamenia</taxon>
    </lineage>
</organism>
<feature type="transmembrane region" description="Helical" evidence="1">
    <location>
        <begin position="20"/>
        <end position="36"/>
    </location>
</feature>
<protein>
    <submittedName>
        <fullName evidence="3">Arsenic efflux protein</fullName>
    </submittedName>
</protein>
<dbReference type="Pfam" id="PF11449">
    <property type="entry name" value="ArsP_2"/>
    <property type="match status" value="1"/>
</dbReference>
<evidence type="ECO:0000313" key="4">
    <source>
        <dbReference type="Proteomes" id="UP000636394"/>
    </source>
</evidence>
<dbReference type="EMBL" id="WPCR01000006">
    <property type="protein sequence ID" value="NHM14302.1"/>
    <property type="molecule type" value="Genomic_DNA"/>
</dbReference>
<dbReference type="InterPro" id="IPR021552">
    <property type="entry name" value="ArsP_2"/>
</dbReference>
<evidence type="ECO:0000313" key="2">
    <source>
        <dbReference type="EMBL" id="NHM14302.1"/>
    </source>
</evidence>
<name>A0A9E6MPL3_9ACTN</name>
<evidence type="ECO:0000313" key="5">
    <source>
        <dbReference type="Proteomes" id="UP000671910"/>
    </source>
</evidence>
<dbReference type="NCBIfam" id="NF037962">
    <property type="entry name" value="arsenic_eff"/>
    <property type="match status" value="1"/>
</dbReference>
<keyword evidence="1" id="KW-0812">Transmembrane</keyword>
<gene>
    <name evidence="2" type="ORF">GMI68_05905</name>
    <name evidence="3" type="ORF">J7S26_06970</name>
</gene>
<dbReference type="KEGG" id="ebz:J7S26_06970"/>
<reference evidence="2 4" key="1">
    <citation type="submission" date="2019-11" db="EMBL/GenBank/DDBJ databases">
        <title>Eggerthellaceae novel genus isolated from the rectal contents of marmort.</title>
        <authorList>
            <person name="Zhang G."/>
        </authorList>
    </citation>
    <scope>NUCLEOTIDE SEQUENCE [LARGE SCALE GENOMIC DNA]</scope>
    <source>
        <strain evidence="2">Zg-886</strain>
        <strain evidence="4">zg-886</strain>
    </source>
</reference>
<feature type="transmembrane region" description="Helical" evidence="1">
    <location>
        <begin position="273"/>
        <end position="292"/>
    </location>
</feature>
<feature type="transmembrane region" description="Helical" evidence="1">
    <location>
        <begin position="57"/>
        <end position="79"/>
    </location>
</feature>
<keyword evidence="1" id="KW-0472">Membrane</keyword>
<reference evidence="3" key="2">
    <citation type="submission" date="2021-04" db="EMBL/GenBank/DDBJ databases">
        <title>Novel species in family Eggerthellaceae.</title>
        <authorList>
            <person name="Zhang G."/>
        </authorList>
    </citation>
    <scope>NUCLEOTIDE SEQUENCE</scope>
    <source>
        <strain evidence="3">Zg-886</strain>
    </source>
</reference>
<keyword evidence="4" id="KW-1185">Reference proteome</keyword>
<feature type="transmembrane region" description="Helical" evidence="1">
    <location>
        <begin position="244"/>
        <end position="267"/>
    </location>
</feature>
<evidence type="ECO:0000313" key="3">
    <source>
        <dbReference type="EMBL" id="QTU84089.1"/>
    </source>
</evidence>
<keyword evidence="1" id="KW-1133">Transmembrane helix</keyword>
<dbReference type="EMBL" id="CP072829">
    <property type="protein sequence ID" value="QTU84089.1"/>
    <property type="molecule type" value="Genomic_DNA"/>
</dbReference>
<dbReference type="Proteomes" id="UP000636394">
    <property type="component" value="Unassembled WGS sequence"/>
</dbReference>
<proteinExistence type="predicted"/>
<feature type="transmembrane region" description="Helical" evidence="1">
    <location>
        <begin position="202"/>
        <end position="224"/>
    </location>
</feature>
<dbReference type="Proteomes" id="UP000671910">
    <property type="component" value="Chromosome"/>
</dbReference>
<sequence>MEDFGHIIGHAVEHTFADTLYLIPFLFVTYLAMEWLEHKTGSKTQEAVRRAGAAGPAVGALVGVVPQCGFSAVSATLWAGRVITLGTLFAVFLSTSDEMLPIFLAEQVPLPTILKILGVKLMIGMVMGFLIDAVVRIARRDNNPLRIHELCEQDSCHCEEDCAECGENPGKVYEHFEDEACAHTHDHSHDHAFGWKIILKSALAHTVQVTAFILVITLALNLAIEGIGEDALGDFLVANESASVFLAGLVGLVPNCAASVVIAQLYLDGVLGAGAMLAGLLVGAGVGLLVLARSNRHAGQNIAIVCALYATGVFWGLLVNVFGIAF</sequence>
<dbReference type="RefSeq" id="WP_166339512.1">
    <property type="nucleotide sequence ID" value="NZ_CP072829.1"/>
</dbReference>
<evidence type="ECO:0000256" key="1">
    <source>
        <dbReference type="SAM" id="Phobius"/>
    </source>
</evidence>
<dbReference type="AlphaFoldDB" id="A0A9E6MPL3"/>
<accession>A0A9E6MPL3</accession>
<feature type="transmembrane region" description="Helical" evidence="1">
    <location>
        <begin position="304"/>
        <end position="325"/>
    </location>
</feature>
<feature type="transmembrane region" description="Helical" evidence="1">
    <location>
        <begin position="117"/>
        <end position="138"/>
    </location>
</feature>